<dbReference type="InterPro" id="IPR015797">
    <property type="entry name" value="NUDIX_hydrolase-like_dom_sf"/>
</dbReference>
<dbReference type="SUPFAM" id="SSF55811">
    <property type="entry name" value="Nudix"/>
    <property type="match status" value="1"/>
</dbReference>
<name>A0A1V0SB00_9VIRU</name>
<proteinExistence type="predicted"/>
<feature type="domain" description="Nudix hydrolase" evidence="1">
    <location>
        <begin position="14"/>
        <end position="158"/>
    </location>
</feature>
<reference evidence="2" key="1">
    <citation type="journal article" date="2017" name="Science">
        <title>Giant viruses with an expanded complement of translation system components.</title>
        <authorList>
            <person name="Schulz F."/>
            <person name="Yutin N."/>
            <person name="Ivanova N.N."/>
            <person name="Ortega D.R."/>
            <person name="Lee T.K."/>
            <person name="Vierheilig J."/>
            <person name="Daims H."/>
            <person name="Horn M."/>
            <person name="Wagner M."/>
            <person name="Jensen G.J."/>
            <person name="Kyrpides N.C."/>
            <person name="Koonin E.V."/>
            <person name="Woyke T."/>
        </authorList>
    </citation>
    <scope>NUCLEOTIDE SEQUENCE</scope>
    <source>
        <strain evidence="2">CTV1</strain>
    </source>
</reference>
<gene>
    <name evidence="2" type="ORF">Catovirus_1_911</name>
</gene>
<dbReference type="Gene3D" id="3.90.79.10">
    <property type="entry name" value="Nucleoside Triphosphate Pyrophosphohydrolase"/>
    <property type="match status" value="1"/>
</dbReference>
<dbReference type="EMBL" id="KY684083">
    <property type="protein sequence ID" value="ARF08861.1"/>
    <property type="molecule type" value="Genomic_DNA"/>
</dbReference>
<accession>A0A1V0SB00</accession>
<sequence length="165" mass="19325">MKGKNIFYYDNDKSKEIKAGGAIFYKYAEDDLYLLLTKTNNKYEDFGGKIDDDDKNIYETISREIEEESNGVFKKDHIMKKLDECNDNVYSKVSKYYIAILPLDEEESQIDVKAFGDKEIHDNFARTVEYVSLTTFLDSSFQSNLNFRLKNYALNNKLRSLNVLR</sequence>
<organism evidence="2">
    <name type="scientific">Catovirus CTV1</name>
    <dbReference type="NCBI Taxonomy" id="1977631"/>
    <lineage>
        <taxon>Viruses</taxon>
        <taxon>Varidnaviria</taxon>
        <taxon>Bamfordvirae</taxon>
        <taxon>Nucleocytoviricota</taxon>
        <taxon>Megaviricetes</taxon>
        <taxon>Imitervirales</taxon>
        <taxon>Mimiviridae</taxon>
        <taxon>Klosneuvirinae</taxon>
        <taxon>Catovirus</taxon>
    </lineage>
</organism>
<dbReference type="InterPro" id="IPR000086">
    <property type="entry name" value="NUDIX_hydrolase_dom"/>
</dbReference>
<protein>
    <recommendedName>
        <fullName evidence="1">Nudix hydrolase domain-containing protein</fullName>
    </recommendedName>
</protein>
<dbReference type="PROSITE" id="PS51462">
    <property type="entry name" value="NUDIX"/>
    <property type="match status" value="1"/>
</dbReference>
<evidence type="ECO:0000313" key="2">
    <source>
        <dbReference type="EMBL" id="ARF08861.1"/>
    </source>
</evidence>
<evidence type="ECO:0000259" key="1">
    <source>
        <dbReference type="PROSITE" id="PS51462"/>
    </source>
</evidence>